<comment type="caution">
    <text evidence="1">The sequence shown here is derived from an EMBL/GenBank/DDBJ whole genome shotgun (WGS) entry which is preliminary data.</text>
</comment>
<evidence type="ECO:0000313" key="1">
    <source>
        <dbReference type="EMBL" id="GBP66036.1"/>
    </source>
</evidence>
<sequence length="90" mass="10465">MEFLWPPPSSIIRHWIPSSDKVTGQEEHKSLNSMGLCRFITEFPIPYNSFIRPWISSKYKILVKTNDTSPNSMGLCRFIMEFLYPPPSSI</sequence>
<gene>
    <name evidence="1" type="ORF">EVAR_37683_1</name>
</gene>
<dbReference type="EMBL" id="BGZK01000946">
    <property type="protein sequence ID" value="GBP66036.1"/>
    <property type="molecule type" value="Genomic_DNA"/>
</dbReference>
<proteinExistence type="predicted"/>
<accession>A0A4C1XQ24</accession>
<keyword evidence="2" id="KW-1185">Reference proteome</keyword>
<name>A0A4C1XQ24_EUMVA</name>
<protein>
    <submittedName>
        <fullName evidence="1">Uncharacterized protein</fullName>
    </submittedName>
</protein>
<evidence type="ECO:0000313" key="2">
    <source>
        <dbReference type="Proteomes" id="UP000299102"/>
    </source>
</evidence>
<organism evidence="1 2">
    <name type="scientific">Eumeta variegata</name>
    <name type="common">Bagworm moth</name>
    <name type="synonym">Eumeta japonica</name>
    <dbReference type="NCBI Taxonomy" id="151549"/>
    <lineage>
        <taxon>Eukaryota</taxon>
        <taxon>Metazoa</taxon>
        <taxon>Ecdysozoa</taxon>
        <taxon>Arthropoda</taxon>
        <taxon>Hexapoda</taxon>
        <taxon>Insecta</taxon>
        <taxon>Pterygota</taxon>
        <taxon>Neoptera</taxon>
        <taxon>Endopterygota</taxon>
        <taxon>Lepidoptera</taxon>
        <taxon>Glossata</taxon>
        <taxon>Ditrysia</taxon>
        <taxon>Tineoidea</taxon>
        <taxon>Psychidae</taxon>
        <taxon>Oiketicinae</taxon>
        <taxon>Eumeta</taxon>
    </lineage>
</organism>
<dbReference type="AlphaFoldDB" id="A0A4C1XQ24"/>
<reference evidence="1 2" key="1">
    <citation type="journal article" date="2019" name="Commun. Biol.">
        <title>The bagworm genome reveals a unique fibroin gene that provides high tensile strength.</title>
        <authorList>
            <person name="Kono N."/>
            <person name="Nakamura H."/>
            <person name="Ohtoshi R."/>
            <person name="Tomita M."/>
            <person name="Numata K."/>
            <person name="Arakawa K."/>
        </authorList>
    </citation>
    <scope>NUCLEOTIDE SEQUENCE [LARGE SCALE GENOMIC DNA]</scope>
</reference>
<dbReference type="Proteomes" id="UP000299102">
    <property type="component" value="Unassembled WGS sequence"/>
</dbReference>